<comment type="caution">
    <text evidence="12">The sequence shown here is derived from an EMBL/GenBank/DDBJ whole genome shotgun (WGS) entry which is preliminary data.</text>
</comment>
<dbReference type="InterPro" id="IPR011006">
    <property type="entry name" value="CheY-like_superfamily"/>
</dbReference>
<dbReference type="SUPFAM" id="SSF52172">
    <property type="entry name" value="CheY-like"/>
    <property type="match status" value="1"/>
</dbReference>
<keyword evidence="6 9" id="KW-0238">DNA-binding</keyword>
<dbReference type="SMART" id="SM00448">
    <property type="entry name" value="REC"/>
    <property type="match status" value="1"/>
</dbReference>
<evidence type="ECO:0000256" key="10">
    <source>
        <dbReference type="PROSITE-ProRule" id="PRU00169"/>
    </source>
</evidence>
<keyword evidence="13" id="KW-1185">Reference proteome</keyword>
<comment type="subcellular location">
    <subcellularLocation>
        <location evidence="1 9">Cytoplasm</location>
    </subcellularLocation>
</comment>
<dbReference type="Proteomes" id="UP001165283">
    <property type="component" value="Unassembled WGS sequence"/>
</dbReference>
<organism evidence="12 13">
    <name type="scientific">Pseudonocardia humida</name>
    <dbReference type="NCBI Taxonomy" id="2800819"/>
    <lineage>
        <taxon>Bacteria</taxon>
        <taxon>Bacillati</taxon>
        <taxon>Actinomycetota</taxon>
        <taxon>Actinomycetes</taxon>
        <taxon>Pseudonocardiales</taxon>
        <taxon>Pseudonocardiaceae</taxon>
        <taxon>Pseudonocardia</taxon>
    </lineage>
</organism>
<keyword evidence="7 9" id="KW-0010">Activator</keyword>
<feature type="modified residue" description="4-aspartylphosphate" evidence="10">
    <location>
        <position position="54"/>
    </location>
</feature>
<dbReference type="PANTHER" id="PTHR45526">
    <property type="entry name" value="TRANSCRIPTIONAL REGULATORY PROTEIN DPIA"/>
    <property type="match status" value="1"/>
</dbReference>
<dbReference type="EMBL" id="JAGSOV010000009">
    <property type="protein sequence ID" value="MCO1654225.1"/>
    <property type="molecule type" value="Genomic_DNA"/>
</dbReference>
<evidence type="ECO:0000256" key="9">
    <source>
        <dbReference type="PIRNR" id="PIRNR006171"/>
    </source>
</evidence>
<sequence length="224" mass="24251">MMRVLVVDDDFMVARIHSAYVERIAGCAVVGVAHSGAEAVALAGRLRPDLVLLDVYLPDTSGLDVLRALRTGAPDDPFVLVITAADDPATVTAALHGGASHYLVKPFDARALREQVERVERIRARLSGLERAGQHDIDTVFGGRRGAATTRLPKGLTEPTAQLVERVLRGQDGDLSASECAELTELSRVSARRYLEHFVAVGAATVRLRYGGTGRPERRYRWAG</sequence>
<dbReference type="Pfam" id="PF00072">
    <property type="entry name" value="Response_reg"/>
    <property type="match status" value="1"/>
</dbReference>
<dbReference type="InterPro" id="IPR024187">
    <property type="entry name" value="Sig_transdc_resp-reg_cit/mal"/>
</dbReference>
<dbReference type="RefSeq" id="WP_252435824.1">
    <property type="nucleotide sequence ID" value="NZ_JAGSOV010000009.1"/>
</dbReference>
<evidence type="ECO:0000256" key="8">
    <source>
        <dbReference type="ARBA" id="ARBA00023163"/>
    </source>
</evidence>
<dbReference type="PROSITE" id="PS50110">
    <property type="entry name" value="RESPONSE_REGULATORY"/>
    <property type="match status" value="1"/>
</dbReference>
<keyword evidence="3 10" id="KW-0597">Phosphoprotein</keyword>
<dbReference type="PANTHER" id="PTHR45526:SF1">
    <property type="entry name" value="TRANSCRIPTIONAL REGULATORY PROTEIN DCUR-RELATED"/>
    <property type="match status" value="1"/>
</dbReference>
<keyword evidence="2 9" id="KW-0963">Cytoplasm</keyword>
<dbReference type="InterPro" id="IPR051271">
    <property type="entry name" value="2C-system_Tx_regulators"/>
</dbReference>
<evidence type="ECO:0000259" key="11">
    <source>
        <dbReference type="PROSITE" id="PS50110"/>
    </source>
</evidence>
<name>A0ABT0ZU21_9PSEU</name>
<keyword evidence="5 9" id="KW-0805">Transcription regulation</keyword>
<reference evidence="12" key="1">
    <citation type="submission" date="2021-04" db="EMBL/GenBank/DDBJ databases">
        <title>Pseudonocardia sp. nov., isolated from sandy soil of mangrove forest.</title>
        <authorList>
            <person name="Zan Z."/>
            <person name="Huang R."/>
            <person name="Liu W."/>
        </authorList>
    </citation>
    <scope>NUCLEOTIDE SEQUENCE</scope>
    <source>
        <strain evidence="12">S2-4</strain>
    </source>
</reference>
<dbReference type="PIRSF" id="PIRSF006171">
    <property type="entry name" value="RR_citrat_malat"/>
    <property type="match status" value="1"/>
</dbReference>
<feature type="domain" description="Response regulatory" evidence="11">
    <location>
        <begin position="3"/>
        <end position="120"/>
    </location>
</feature>
<keyword evidence="4 9" id="KW-0902">Two-component regulatory system</keyword>
<keyword evidence="8 9" id="KW-0804">Transcription</keyword>
<evidence type="ECO:0000256" key="1">
    <source>
        <dbReference type="ARBA" id="ARBA00004496"/>
    </source>
</evidence>
<gene>
    <name evidence="12" type="ORF">KDL28_04080</name>
</gene>
<dbReference type="InterPro" id="IPR001789">
    <property type="entry name" value="Sig_transdc_resp-reg_receiver"/>
</dbReference>
<evidence type="ECO:0000256" key="3">
    <source>
        <dbReference type="ARBA" id="ARBA00022553"/>
    </source>
</evidence>
<evidence type="ECO:0000256" key="6">
    <source>
        <dbReference type="ARBA" id="ARBA00023125"/>
    </source>
</evidence>
<proteinExistence type="predicted"/>
<evidence type="ECO:0000256" key="5">
    <source>
        <dbReference type="ARBA" id="ARBA00023015"/>
    </source>
</evidence>
<protein>
    <recommendedName>
        <fullName evidence="9">Transcriptional regulatory protein</fullName>
    </recommendedName>
</protein>
<evidence type="ECO:0000256" key="2">
    <source>
        <dbReference type="ARBA" id="ARBA00022490"/>
    </source>
</evidence>
<evidence type="ECO:0000256" key="7">
    <source>
        <dbReference type="ARBA" id="ARBA00023159"/>
    </source>
</evidence>
<evidence type="ECO:0000313" key="13">
    <source>
        <dbReference type="Proteomes" id="UP001165283"/>
    </source>
</evidence>
<accession>A0ABT0ZU21</accession>
<evidence type="ECO:0000256" key="4">
    <source>
        <dbReference type="ARBA" id="ARBA00023012"/>
    </source>
</evidence>
<dbReference type="Gene3D" id="3.40.50.2300">
    <property type="match status" value="1"/>
</dbReference>
<evidence type="ECO:0000313" key="12">
    <source>
        <dbReference type="EMBL" id="MCO1654225.1"/>
    </source>
</evidence>